<accession>A0A6A4UTP1</accession>
<dbReference type="Proteomes" id="UP000440578">
    <property type="component" value="Unassembled WGS sequence"/>
</dbReference>
<keyword evidence="3" id="KW-1185">Reference proteome</keyword>
<dbReference type="PROSITE" id="PS50948">
    <property type="entry name" value="PAN"/>
    <property type="match status" value="1"/>
</dbReference>
<dbReference type="AlphaFoldDB" id="A0A6A4UTP1"/>
<organism evidence="2 3">
    <name type="scientific">Amphibalanus amphitrite</name>
    <name type="common">Striped barnacle</name>
    <name type="synonym">Balanus amphitrite</name>
    <dbReference type="NCBI Taxonomy" id="1232801"/>
    <lineage>
        <taxon>Eukaryota</taxon>
        <taxon>Metazoa</taxon>
        <taxon>Ecdysozoa</taxon>
        <taxon>Arthropoda</taxon>
        <taxon>Crustacea</taxon>
        <taxon>Multicrustacea</taxon>
        <taxon>Cirripedia</taxon>
        <taxon>Thoracica</taxon>
        <taxon>Thoracicalcarea</taxon>
        <taxon>Balanomorpha</taxon>
        <taxon>Balanoidea</taxon>
        <taxon>Balanidae</taxon>
        <taxon>Amphibalaninae</taxon>
        <taxon>Amphibalanus</taxon>
    </lineage>
</organism>
<dbReference type="EMBL" id="VIIS01002211">
    <property type="protein sequence ID" value="KAF0287087.1"/>
    <property type="molecule type" value="Genomic_DNA"/>
</dbReference>
<gene>
    <name evidence="2" type="ORF">FJT64_014397</name>
</gene>
<evidence type="ECO:0000313" key="3">
    <source>
        <dbReference type="Proteomes" id="UP000440578"/>
    </source>
</evidence>
<evidence type="ECO:0000313" key="2">
    <source>
        <dbReference type="EMBL" id="KAF0287087.1"/>
    </source>
</evidence>
<evidence type="ECO:0000259" key="1">
    <source>
        <dbReference type="PROSITE" id="PS50948"/>
    </source>
</evidence>
<dbReference type="InterPro" id="IPR003609">
    <property type="entry name" value="Pan_app"/>
</dbReference>
<reference evidence="2 3" key="1">
    <citation type="submission" date="2019-07" db="EMBL/GenBank/DDBJ databases">
        <title>Draft genome assembly of a fouling barnacle, Amphibalanus amphitrite (Darwin, 1854): The first reference genome for Thecostraca.</title>
        <authorList>
            <person name="Kim W."/>
        </authorList>
    </citation>
    <scope>NUCLEOTIDE SEQUENCE [LARGE SCALE GENOMIC DNA]</scope>
    <source>
        <strain evidence="2">SNU_AA5</strain>
        <tissue evidence="2">Soma without cirri and trophi</tissue>
    </source>
</reference>
<feature type="domain" description="Apple" evidence="1">
    <location>
        <begin position="106"/>
        <end position="190"/>
    </location>
</feature>
<protein>
    <recommendedName>
        <fullName evidence="1">Apple domain-containing protein</fullName>
    </recommendedName>
</protein>
<comment type="caution">
    <text evidence="2">The sequence shown here is derived from an EMBL/GenBank/DDBJ whole genome shotgun (WGS) entry which is preliminary data.</text>
</comment>
<name>A0A6A4UTP1_AMPAM</name>
<sequence length="475" mass="51309">MSAFLPSDVTFQTNASQLVLTGITECVCSHACLARVTCQAAAYSAERGECRLSHHRMMPNNTETTTQAWTEGHKPGASPLTATSGRVRARDWCQCLDDFVLSQAGCLLDPQLGHFSGKFSGTLRAQPALASASAGSDTDCVASCQTQTPNCIAFRFVNKTCTLHAADAIQGSSLVFAQQTSSSTSTESNVTQKVFQFNRASGDPQQLMPDQQWVETSPGTWLTLLSDAIRNSSASYERCRQLDAVLYAPRSLDDLQGVLQQLDVLNSKLPRAELPTHGEGVVTQAWSGILLGIIKSATSDTDFLTTQNEPFAYDGAEWDITALPLGRRAFVKVGRQLHFQLTSERSLLGAICQYLGRDISRDRVWRAAVTDSHQVLSVDLGATYQIRTVRYTALSKPDAPVPVSVWVKTPAGDYALCARAAITSLTPPQVDTALACEPAVYGRTVRVVVTLPSGAADKEAVAQWPAVFGNQISRE</sequence>
<proteinExistence type="predicted"/>